<organism evidence="1 2">
    <name type="scientific">Rhizomicrobium electricum</name>
    <dbReference type="NCBI Taxonomy" id="480070"/>
    <lineage>
        <taxon>Bacteria</taxon>
        <taxon>Pseudomonadati</taxon>
        <taxon>Pseudomonadota</taxon>
        <taxon>Alphaproteobacteria</taxon>
        <taxon>Micropepsales</taxon>
        <taxon>Micropepsaceae</taxon>
        <taxon>Rhizomicrobium</taxon>
    </lineage>
</organism>
<evidence type="ECO:0000313" key="1">
    <source>
        <dbReference type="EMBL" id="GAA0568287.1"/>
    </source>
</evidence>
<accession>A0ABN1ELI4</accession>
<keyword evidence="2" id="KW-1185">Reference proteome</keyword>
<gene>
    <name evidence="1" type="ORF">GCM10008942_16090</name>
</gene>
<dbReference type="Proteomes" id="UP001499951">
    <property type="component" value="Unassembled WGS sequence"/>
</dbReference>
<comment type="caution">
    <text evidence="1">The sequence shown here is derived from an EMBL/GenBank/DDBJ whole genome shotgun (WGS) entry which is preliminary data.</text>
</comment>
<protein>
    <recommendedName>
        <fullName evidence="3">HTH marR-type domain-containing protein</fullName>
    </recommendedName>
</protein>
<proteinExistence type="predicted"/>
<sequence>MKIAARLATALNTVSRRCEDDNLGCITVFLCVCEHNGICIKDIVHLCGLSEAKVSRSVESLRLSGRQGLVDVHRHPTDGRKRLVFLTDDGEALRAEMECLFQGA</sequence>
<evidence type="ECO:0000313" key="2">
    <source>
        <dbReference type="Proteomes" id="UP001499951"/>
    </source>
</evidence>
<dbReference type="RefSeq" id="WP_166929947.1">
    <property type="nucleotide sequence ID" value="NZ_BAAADD010000004.1"/>
</dbReference>
<dbReference type="SUPFAM" id="SSF46785">
    <property type="entry name" value="Winged helix' DNA-binding domain"/>
    <property type="match status" value="1"/>
</dbReference>
<evidence type="ECO:0008006" key="3">
    <source>
        <dbReference type="Google" id="ProtNLM"/>
    </source>
</evidence>
<dbReference type="EMBL" id="BAAADD010000004">
    <property type="protein sequence ID" value="GAA0568287.1"/>
    <property type="molecule type" value="Genomic_DNA"/>
</dbReference>
<reference evidence="1 2" key="1">
    <citation type="journal article" date="2019" name="Int. J. Syst. Evol. Microbiol.">
        <title>The Global Catalogue of Microorganisms (GCM) 10K type strain sequencing project: providing services to taxonomists for standard genome sequencing and annotation.</title>
        <authorList>
            <consortium name="The Broad Institute Genomics Platform"/>
            <consortium name="The Broad Institute Genome Sequencing Center for Infectious Disease"/>
            <person name="Wu L."/>
            <person name="Ma J."/>
        </authorList>
    </citation>
    <scope>NUCLEOTIDE SEQUENCE [LARGE SCALE GENOMIC DNA]</scope>
    <source>
        <strain evidence="1 2">JCM 15089</strain>
    </source>
</reference>
<name>A0ABN1ELI4_9PROT</name>
<dbReference type="InterPro" id="IPR036390">
    <property type="entry name" value="WH_DNA-bd_sf"/>
</dbReference>
<dbReference type="InterPro" id="IPR036388">
    <property type="entry name" value="WH-like_DNA-bd_sf"/>
</dbReference>
<dbReference type="Gene3D" id="1.10.10.10">
    <property type="entry name" value="Winged helix-like DNA-binding domain superfamily/Winged helix DNA-binding domain"/>
    <property type="match status" value="1"/>
</dbReference>